<dbReference type="Pfam" id="PF00688">
    <property type="entry name" value="TGFb_propeptide"/>
    <property type="match status" value="1"/>
</dbReference>
<keyword evidence="5" id="KW-1015">Disulfide bond</keyword>
<dbReference type="PANTHER" id="PTHR11848:SF226">
    <property type="entry name" value="LEFT-RIGHT DETERMINATION FACTOR"/>
    <property type="match status" value="1"/>
</dbReference>
<evidence type="ECO:0000256" key="3">
    <source>
        <dbReference type="ARBA" id="ARBA00022525"/>
    </source>
</evidence>
<evidence type="ECO:0000259" key="8">
    <source>
        <dbReference type="PROSITE" id="PS51362"/>
    </source>
</evidence>
<protein>
    <submittedName>
        <fullName evidence="10">Left-right determination factor 1-like</fullName>
    </submittedName>
</protein>
<dbReference type="InterPro" id="IPR001839">
    <property type="entry name" value="TGF-b_C"/>
</dbReference>
<dbReference type="Gene3D" id="2.60.120.970">
    <property type="match status" value="1"/>
</dbReference>
<dbReference type="GO" id="GO:0008083">
    <property type="term" value="F:growth factor activity"/>
    <property type="evidence" value="ECO:0007669"/>
    <property type="project" value="UniProtKB-KW"/>
</dbReference>
<dbReference type="PRINTS" id="PR01427">
    <property type="entry name" value="TGFBETA4"/>
</dbReference>
<feature type="domain" description="TGF-beta family profile" evidence="8">
    <location>
        <begin position="270"/>
        <end position="388"/>
    </location>
</feature>
<evidence type="ECO:0000256" key="2">
    <source>
        <dbReference type="ARBA" id="ARBA00006656"/>
    </source>
</evidence>
<feature type="signal peptide" evidence="7">
    <location>
        <begin position="1"/>
        <end position="25"/>
    </location>
</feature>
<comment type="similarity">
    <text evidence="2 6">Belongs to the TGF-beta family.</text>
</comment>
<keyword evidence="3" id="KW-0964">Secreted</keyword>
<dbReference type="PROSITE" id="PS51362">
    <property type="entry name" value="TGF_BETA_2"/>
    <property type="match status" value="1"/>
</dbReference>
<dbReference type="InterPro" id="IPR001111">
    <property type="entry name" value="TGF-b_propeptide"/>
</dbReference>
<dbReference type="Gene3D" id="2.10.90.10">
    <property type="entry name" value="Cystine-knot cytokines"/>
    <property type="match status" value="1"/>
</dbReference>
<evidence type="ECO:0000313" key="10">
    <source>
        <dbReference type="RefSeq" id="XP_022093084.1"/>
    </source>
</evidence>
<gene>
    <name evidence="10" type="primary">LOC110980572</name>
</gene>
<dbReference type="Proteomes" id="UP000694845">
    <property type="component" value="Unplaced"/>
</dbReference>
<dbReference type="CDD" id="cd13758">
    <property type="entry name" value="TGF_beta_LEFTY1_2"/>
    <property type="match status" value="1"/>
</dbReference>
<dbReference type="InterPro" id="IPR003942">
    <property type="entry name" value="LRDF"/>
</dbReference>
<keyword evidence="4 6" id="KW-0339">Growth factor</keyword>
<evidence type="ECO:0000256" key="7">
    <source>
        <dbReference type="SAM" id="SignalP"/>
    </source>
</evidence>
<dbReference type="OrthoDB" id="10019514at2759"/>
<dbReference type="GO" id="GO:0005160">
    <property type="term" value="F:transforming growth factor beta receptor binding"/>
    <property type="evidence" value="ECO:0007669"/>
    <property type="project" value="InterPro"/>
</dbReference>
<dbReference type="GO" id="GO:0009948">
    <property type="term" value="P:anterior/posterior axis specification"/>
    <property type="evidence" value="ECO:0007669"/>
    <property type="project" value="TreeGrafter"/>
</dbReference>
<dbReference type="NCBIfam" id="NF033679">
    <property type="entry name" value="DNRLRE_dom"/>
    <property type="match status" value="1"/>
</dbReference>
<reference evidence="10" key="1">
    <citation type="submission" date="2025-08" db="UniProtKB">
        <authorList>
            <consortium name="RefSeq"/>
        </authorList>
    </citation>
    <scope>IDENTIFICATION</scope>
</reference>
<accession>A0A8B7YIL0</accession>
<evidence type="ECO:0000256" key="1">
    <source>
        <dbReference type="ARBA" id="ARBA00004613"/>
    </source>
</evidence>
<dbReference type="SMART" id="SM00204">
    <property type="entry name" value="TGFB"/>
    <property type="match status" value="1"/>
</dbReference>
<dbReference type="RefSeq" id="XP_022093084.1">
    <property type="nucleotide sequence ID" value="XM_022237392.1"/>
</dbReference>
<sequence length="389" mass="44117">MMEPRLAISTFWIIILVAEAFLCLGAPFRPDPFEGMDEEEKESDHFLHLEVLAKLGVKDPYTPPSIKKEDLVIPDHISAKYNSLLRHHRVRRKTITQGIRQNPGIRGGVVVATPTRHVYTFDMSSIPAGSEVMMAELRIFKELPNQSIHKPNTTHHHQVRGALVSIHQVTPNTLEDDRDEGENGEQSGTTTVKVDERLVDVDTFGWKNFDVTDTVIQWVADPSSNMGLELHVSPERSGSYARRIASRVHFSPEEEPDDEEKGVPVLTVYTVKYAPVDDPIDCSADGSDADRCCRIPKYVDFRRTSWTNRWIIEPAGFESYDCAGPCHRHRQRHRTLREVFGLRLGSYQTCGVARYSSLPMMYLIDRDGVSELEVEEIPNMIVEDCECTA</sequence>
<dbReference type="GO" id="GO:0005125">
    <property type="term" value="F:cytokine activity"/>
    <property type="evidence" value="ECO:0007669"/>
    <property type="project" value="TreeGrafter"/>
</dbReference>
<proteinExistence type="inferred from homology"/>
<dbReference type="InterPro" id="IPR029034">
    <property type="entry name" value="Cystine-knot_cytokine"/>
</dbReference>
<keyword evidence="9" id="KW-1185">Reference proteome</keyword>
<keyword evidence="7" id="KW-0732">Signal</keyword>
<dbReference type="InterPro" id="IPR017948">
    <property type="entry name" value="TGFb_CS"/>
</dbReference>
<evidence type="ECO:0000313" key="9">
    <source>
        <dbReference type="Proteomes" id="UP000694845"/>
    </source>
</evidence>
<evidence type="ECO:0000256" key="5">
    <source>
        <dbReference type="ARBA" id="ARBA00023157"/>
    </source>
</evidence>
<dbReference type="PANTHER" id="PTHR11848">
    <property type="entry name" value="TGF-BETA FAMILY"/>
    <property type="match status" value="1"/>
</dbReference>
<comment type="subcellular location">
    <subcellularLocation>
        <location evidence="1">Secreted</location>
    </subcellularLocation>
</comment>
<dbReference type="GO" id="GO:0005615">
    <property type="term" value="C:extracellular space"/>
    <property type="evidence" value="ECO:0007669"/>
    <property type="project" value="TreeGrafter"/>
</dbReference>
<dbReference type="GeneID" id="110980572"/>
<dbReference type="PROSITE" id="PS00250">
    <property type="entry name" value="TGF_BETA_1"/>
    <property type="match status" value="1"/>
</dbReference>
<organism evidence="9 10">
    <name type="scientific">Acanthaster planci</name>
    <name type="common">Crown-of-thorns starfish</name>
    <dbReference type="NCBI Taxonomy" id="133434"/>
    <lineage>
        <taxon>Eukaryota</taxon>
        <taxon>Metazoa</taxon>
        <taxon>Echinodermata</taxon>
        <taxon>Eleutherozoa</taxon>
        <taxon>Asterozoa</taxon>
        <taxon>Asteroidea</taxon>
        <taxon>Valvatacea</taxon>
        <taxon>Valvatida</taxon>
        <taxon>Acanthasteridae</taxon>
        <taxon>Acanthaster</taxon>
    </lineage>
</organism>
<dbReference type="PIRSF" id="PIRSF037402">
    <property type="entry name" value="TGFb4"/>
    <property type="match status" value="1"/>
</dbReference>
<dbReference type="InterPro" id="IPR015615">
    <property type="entry name" value="TGF-beta-rel"/>
</dbReference>
<feature type="chain" id="PRO_5034214630" evidence="7">
    <location>
        <begin position="26"/>
        <end position="389"/>
    </location>
</feature>
<dbReference type="Pfam" id="PF00019">
    <property type="entry name" value="TGF_beta"/>
    <property type="match status" value="1"/>
</dbReference>
<evidence type="ECO:0000256" key="6">
    <source>
        <dbReference type="RuleBase" id="RU000354"/>
    </source>
</evidence>
<dbReference type="OMA" id="RCCRIPK"/>
<name>A0A8B7YIL0_ACAPL</name>
<evidence type="ECO:0000256" key="4">
    <source>
        <dbReference type="ARBA" id="ARBA00023030"/>
    </source>
</evidence>
<dbReference type="AlphaFoldDB" id="A0A8B7YIL0"/>
<dbReference type="KEGG" id="aplc:110980572"/>
<dbReference type="SUPFAM" id="SSF57501">
    <property type="entry name" value="Cystine-knot cytokines"/>
    <property type="match status" value="1"/>
</dbReference>